<protein>
    <recommendedName>
        <fullName evidence="4">PaREP7</fullName>
    </recommendedName>
</protein>
<dbReference type="EMBL" id="AP028907">
    <property type="protein sequence ID" value="BES81708.1"/>
    <property type="molecule type" value="Genomic_DNA"/>
</dbReference>
<dbReference type="Proteomes" id="UP001341135">
    <property type="component" value="Chromosome"/>
</dbReference>
<keyword evidence="3" id="KW-1185">Reference proteome</keyword>
<accession>A0ABN6ZN92</accession>
<proteinExistence type="predicted"/>
<gene>
    <name evidence="2" type="ORF">PABY_12750</name>
</gene>
<name>A0ABN6ZN92_9CREN</name>
<organism evidence="2 3">
    <name type="scientific">Pyrodictium abyssi</name>
    <dbReference type="NCBI Taxonomy" id="54256"/>
    <lineage>
        <taxon>Archaea</taxon>
        <taxon>Thermoproteota</taxon>
        <taxon>Thermoprotei</taxon>
        <taxon>Desulfurococcales</taxon>
        <taxon>Pyrodictiaceae</taxon>
        <taxon>Pyrodictium</taxon>
    </lineage>
</organism>
<sequence>MNWTAELRRAAQALGIWEDAKRELKDLERQLRDERLRGKLLEKLRRSPVVVEVYVKKLRRWYPARRYYFGRQTARGFYVLREDICRVWFVYLAPRTNGTYKARRRRG</sequence>
<keyword evidence="1" id="KW-0175">Coiled coil</keyword>
<reference evidence="2 3" key="1">
    <citation type="submission" date="2023-09" db="EMBL/GenBank/DDBJ databases">
        <title>Pyrofollis japonicus gen. nov. sp. nov., a novel member of the family Pyrodictiaceae isolated from the Iheya North hydrothermal field.</title>
        <authorList>
            <person name="Miyazaki U."/>
            <person name="Sanari M."/>
            <person name="Tame A."/>
            <person name="Kitajima M."/>
            <person name="Okamoto A."/>
            <person name="Sawayama S."/>
            <person name="Miyazaki J."/>
            <person name="Takai K."/>
            <person name="Nakagawa S."/>
        </authorList>
    </citation>
    <scope>NUCLEOTIDE SEQUENCE [LARGE SCALE GENOMIC DNA]</scope>
    <source>
        <strain evidence="2 3">AV2</strain>
    </source>
</reference>
<evidence type="ECO:0008006" key="4">
    <source>
        <dbReference type="Google" id="ProtNLM"/>
    </source>
</evidence>
<dbReference type="RefSeq" id="WP_338248352.1">
    <property type="nucleotide sequence ID" value="NZ_AP028907.1"/>
</dbReference>
<evidence type="ECO:0000313" key="3">
    <source>
        <dbReference type="Proteomes" id="UP001341135"/>
    </source>
</evidence>
<dbReference type="GeneID" id="89289291"/>
<feature type="coiled-coil region" evidence="1">
    <location>
        <begin position="10"/>
        <end position="44"/>
    </location>
</feature>
<evidence type="ECO:0000256" key="1">
    <source>
        <dbReference type="SAM" id="Coils"/>
    </source>
</evidence>
<evidence type="ECO:0000313" key="2">
    <source>
        <dbReference type="EMBL" id="BES81708.1"/>
    </source>
</evidence>